<keyword evidence="3" id="KW-1185">Reference proteome</keyword>
<proteinExistence type="predicted"/>
<organism evidence="2 3">
    <name type="scientific">Marasmius oreades</name>
    <name type="common">fairy-ring Marasmius</name>
    <dbReference type="NCBI Taxonomy" id="181124"/>
    <lineage>
        <taxon>Eukaryota</taxon>
        <taxon>Fungi</taxon>
        <taxon>Dikarya</taxon>
        <taxon>Basidiomycota</taxon>
        <taxon>Agaricomycotina</taxon>
        <taxon>Agaricomycetes</taxon>
        <taxon>Agaricomycetidae</taxon>
        <taxon>Agaricales</taxon>
        <taxon>Marasmiineae</taxon>
        <taxon>Marasmiaceae</taxon>
        <taxon>Marasmius</taxon>
    </lineage>
</organism>
<evidence type="ECO:0000256" key="1">
    <source>
        <dbReference type="SAM" id="MobiDB-lite"/>
    </source>
</evidence>
<evidence type="ECO:0000313" key="3">
    <source>
        <dbReference type="Proteomes" id="UP001049176"/>
    </source>
</evidence>
<dbReference type="GeneID" id="66069626"/>
<feature type="compositionally biased region" description="Polar residues" evidence="1">
    <location>
        <begin position="36"/>
        <end position="45"/>
    </location>
</feature>
<gene>
    <name evidence="2" type="ORF">E1B28_000550</name>
</gene>
<evidence type="ECO:0000313" key="2">
    <source>
        <dbReference type="EMBL" id="KAG7098632.1"/>
    </source>
</evidence>
<protein>
    <submittedName>
        <fullName evidence="2">Uncharacterized protein</fullName>
    </submittedName>
</protein>
<sequence>MSVSPSSVPAFSCPTSAKPRTYPLGKVGYGPENKRYSVSQLGSRETSSEDDRMNRRDSEAQWQHSPPHQEKQRKTVQKVTARDSSSNATPIVEGSSQATRTLVPTTWHGL</sequence>
<dbReference type="KEGG" id="more:E1B28_000550"/>
<comment type="caution">
    <text evidence="2">The sequence shown here is derived from an EMBL/GenBank/DDBJ whole genome shotgun (WGS) entry which is preliminary data.</text>
</comment>
<dbReference type="RefSeq" id="XP_043015102.1">
    <property type="nucleotide sequence ID" value="XM_043146400.1"/>
</dbReference>
<reference evidence="2" key="1">
    <citation type="journal article" date="2021" name="Genome Biol. Evol.">
        <title>The assembled and annotated genome of the fairy-ring fungus Marasmius oreades.</title>
        <authorList>
            <person name="Hiltunen M."/>
            <person name="Ament-Velasquez S.L."/>
            <person name="Johannesson H."/>
        </authorList>
    </citation>
    <scope>NUCLEOTIDE SEQUENCE</scope>
    <source>
        <strain evidence="2">03SP1</strain>
    </source>
</reference>
<feature type="region of interest" description="Disordered" evidence="1">
    <location>
        <begin position="1"/>
        <end position="110"/>
    </location>
</feature>
<feature type="compositionally biased region" description="Basic and acidic residues" evidence="1">
    <location>
        <begin position="46"/>
        <end position="59"/>
    </location>
</feature>
<dbReference type="EMBL" id="CM032181">
    <property type="protein sequence ID" value="KAG7098632.1"/>
    <property type="molecule type" value="Genomic_DNA"/>
</dbReference>
<name>A0A9P7V1R7_9AGAR</name>
<dbReference type="Proteomes" id="UP001049176">
    <property type="component" value="Chromosome 1"/>
</dbReference>
<feature type="compositionally biased region" description="Polar residues" evidence="1">
    <location>
        <begin position="82"/>
        <end position="104"/>
    </location>
</feature>
<feature type="compositionally biased region" description="Polar residues" evidence="1">
    <location>
        <begin position="1"/>
        <end position="15"/>
    </location>
</feature>
<accession>A0A9P7V1R7</accession>
<dbReference type="AlphaFoldDB" id="A0A9P7V1R7"/>